<dbReference type="Pfam" id="PF23571">
    <property type="entry name" value="GH3_M"/>
    <property type="match status" value="1"/>
</dbReference>
<proteinExistence type="inferred from homology"/>
<dbReference type="InterPro" id="IPR004993">
    <property type="entry name" value="GH3"/>
</dbReference>
<evidence type="ECO:0000313" key="5">
    <source>
        <dbReference type="EMBL" id="KAF3436354.1"/>
    </source>
</evidence>
<dbReference type="PANTHER" id="PTHR31901:SF44">
    <property type="entry name" value="INDOLE-3-ACETIC ACID-AMIDO SYNTHETASE GH3.6-RELATED"/>
    <property type="match status" value="1"/>
</dbReference>
<accession>A0A8K0DYJ0</accession>
<dbReference type="EMBL" id="VOIH02000010">
    <property type="protein sequence ID" value="KAF3436354.1"/>
    <property type="molecule type" value="Genomic_DNA"/>
</dbReference>
<reference evidence="5" key="1">
    <citation type="submission" date="2020-03" db="EMBL/GenBank/DDBJ databases">
        <title>A high-quality chromosome-level genome assembly of a woody plant with both climbing and erect habits, Rhamnella rubrinervis.</title>
        <authorList>
            <person name="Lu Z."/>
            <person name="Yang Y."/>
            <person name="Zhu X."/>
            <person name="Sun Y."/>
        </authorList>
    </citation>
    <scope>NUCLEOTIDE SEQUENCE</scope>
    <source>
        <strain evidence="5">BYM</strain>
        <tissue evidence="5">Leaf</tissue>
    </source>
</reference>
<comment type="caution">
    <text evidence="5">The sequence shown here is derived from an EMBL/GenBank/DDBJ whole genome shotgun (WGS) entry which is preliminary data.</text>
</comment>
<evidence type="ECO:0000259" key="3">
    <source>
        <dbReference type="Pfam" id="PF23571"/>
    </source>
</evidence>
<name>A0A8K0DYJ0_9ROSA</name>
<feature type="domain" description="GH3 middle" evidence="3">
    <location>
        <begin position="27"/>
        <end position="100"/>
    </location>
</feature>
<feature type="domain" description="GH3 C-terminal" evidence="4">
    <location>
        <begin position="113"/>
        <end position="237"/>
    </location>
</feature>
<evidence type="ECO:0000256" key="1">
    <source>
        <dbReference type="ARBA" id="ARBA00008068"/>
    </source>
</evidence>
<dbReference type="InterPro" id="IPR055378">
    <property type="entry name" value="GH3_C"/>
</dbReference>
<evidence type="ECO:0000256" key="2">
    <source>
        <dbReference type="ARBA" id="ARBA00022598"/>
    </source>
</evidence>
<evidence type="ECO:0000313" key="6">
    <source>
        <dbReference type="Proteomes" id="UP000796880"/>
    </source>
</evidence>
<keyword evidence="6" id="KW-1185">Reference proteome</keyword>
<organism evidence="5 6">
    <name type="scientific">Rhamnella rubrinervis</name>
    <dbReference type="NCBI Taxonomy" id="2594499"/>
    <lineage>
        <taxon>Eukaryota</taxon>
        <taxon>Viridiplantae</taxon>
        <taxon>Streptophyta</taxon>
        <taxon>Embryophyta</taxon>
        <taxon>Tracheophyta</taxon>
        <taxon>Spermatophyta</taxon>
        <taxon>Magnoliopsida</taxon>
        <taxon>eudicotyledons</taxon>
        <taxon>Gunneridae</taxon>
        <taxon>Pentapetalae</taxon>
        <taxon>rosids</taxon>
        <taxon>fabids</taxon>
        <taxon>Rosales</taxon>
        <taxon>Rhamnaceae</taxon>
        <taxon>rhamnoid group</taxon>
        <taxon>Rhamneae</taxon>
        <taxon>Rhamnella</taxon>
    </lineage>
</organism>
<dbReference type="Proteomes" id="UP000796880">
    <property type="component" value="Unassembled WGS sequence"/>
</dbReference>
<dbReference type="InterPro" id="IPR055377">
    <property type="entry name" value="GH3_M"/>
</dbReference>
<sequence>MLCWNELGYHATSRDYTICYVCFHLQPTACFEFLPYHDPNDDEINAVICEETVDFSSVEAGKMYEIVVTTFGGFYRYRLGDIVRVVGFYNLAPEVEYVMKAPRALFDIITERDLMSVMGSFQLVLRNELAAELTKYASFLDLNFSPKRLKVFVEVKKEGMFIPEKLQESILVLKRACSVLEDNLGGLYKASRDKGDTGPLLVSIIKPGCFETLSKVAIEKGTPACQYKPPKIIRNQELVCVLERNAFVTVFSDCTEK</sequence>
<evidence type="ECO:0000259" key="4">
    <source>
        <dbReference type="Pfam" id="PF23572"/>
    </source>
</evidence>
<gene>
    <name evidence="5" type="ORF">FNV43_RR23446</name>
</gene>
<comment type="similarity">
    <text evidence="1">Belongs to the IAA-amido conjugating enzyme family.</text>
</comment>
<dbReference type="Pfam" id="PF23572">
    <property type="entry name" value="GH3_C"/>
    <property type="match status" value="1"/>
</dbReference>
<keyword evidence="2" id="KW-0436">Ligase</keyword>
<dbReference type="PANTHER" id="PTHR31901">
    <property type="entry name" value="GH3 DOMAIN-CONTAINING PROTEIN"/>
    <property type="match status" value="1"/>
</dbReference>
<protein>
    <submittedName>
        <fullName evidence="5">Uncharacterized protein</fullName>
    </submittedName>
</protein>
<dbReference type="OrthoDB" id="10004661at2759"/>
<dbReference type="GO" id="GO:0005737">
    <property type="term" value="C:cytoplasm"/>
    <property type="evidence" value="ECO:0007669"/>
    <property type="project" value="TreeGrafter"/>
</dbReference>
<dbReference type="GO" id="GO:0016881">
    <property type="term" value="F:acid-amino acid ligase activity"/>
    <property type="evidence" value="ECO:0007669"/>
    <property type="project" value="TreeGrafter"/>
</dbReference>
<dbReference type="AlphaFoldDB" id="A0A8K0DYJ0"/>